<reference evidence="2" key="1">
    <citation type="submission" date="2013-07" db="EMBL/GenBank/DDBJ databases">
        <title>Midgut Transcriptome Profiling of Anoplphora glabripennis, a Lignocellulose Degrading, Wood-Boring Cerambycid.</title>
        <authorList>
            <person name="Scully E.D."/>
            <person name="Hoover K."/>
            <person name="Carlson J.E."/>
            <person name="Tien M."/>
            <person name="Geib S.M."/>
        </authorList>
    </citation>
    <scope>NUCLEOTIDE SEQUENCE</scope>
</reference>
<dbReference type="Pfam" id="PF13358">
    <property type="entry name" value="DDE_3"/>
    <property type="match status" value="1"/>
</dbReference>
<dbReference type="SUPFAM" id="SSF53098">
    <property type="entry name" value="Ribonuclease H-like"/>
    <property type="match status" value="1"/>
</dbReference>
<dbReference type="GO" id="GO:0003676">
    <property type="term" value="F:nucleic acid binding"/>
    <property type="evidence" value="ECO:0007669"/>
    <property type="project" value="InterPro"/>
</dbReference>
<dbReference type="EMBL" id="GALX01004626">
    <property type="protein sequence ID" value="JAB63840.1"/>
    <property type="molecule type" value="Transcribed_RNA"/>
</dbReference>
<protein>
    <submittedName>
        <fullName evidence="2">Transposable element Tcb1 transposase</fullName>
    </submittedName>
</protein>
<dbReference type="InterPro" id="IPR012337">
    <property type="entry name" value="RNaseH-like_sf"/>
</dbReference>
<dbReference type="Gene3D" id="3.30.420.10">
    <property type="entry name" value="Ribonuclease H-like superfamily/Ribonuclease H"/>
    <property type="match status" value="1"/>
</dbReference>
<dbReference type="PANTHER" id="PTHR23022">
    <property type="entry name" value="TRANSPOSABLE ELEMENT-RELATED"/>
    <property type="match status" value="1"/>
</dbReference>
<feature type="domain" description="Tc1-like transposase DDE" evidence="1">
    <location>
        <begin position="48"/>
        <end position="148"/>
    </location>
</feature>
<evidence type="ECO:0000313" key="2">
    <source>
        <dbReference type="EMBL" id="JAB63840.1"/>
    </source>
</evidence>
<dbReference type="InterPro" id="IPR036397">
    <property type="entry name" value="RNaseH_sf"/>
</dbReference>
<dbReference type="AlphaFoldDB" id="V5G1E7"/>
<accession>V5G1E7</accession>
<gene>
    <name evidence="2" type="primary">TCB1</name>
</gene>
<proteinExistence type="predicted"/>
<evidence type="ECO:0000259" key="1">
    <source>
        <dbReference type="Pfam" id="PF13358"/>
    </source>
</evidence>
<dbReference type="InterPro" id="IPR052338">
    <property type="entry name" value="Transposase_5"/>
</dbReference>
<name>V5G1E7_ANOGL</name>
<sequence>MFCSLMRLEYNYGSQMDEITSIEELENDITANLIQTVSFGGGGIMLWGGISWEGRTELVEVIGRMTSDWYIENILQDHVLPYMGHIGYDRFVFMHDNARPHAAGIVTNYLDTVQIQKLDWPPYSPDLNPIEHLWDQLKRRIRQRNPVPNTLEELRLAAQYEWNAIPQDFIQTLISSMLRRMQAVIRARY</sequence>
<organism evidence="2">
    <name type="scientific">Anoplophora glabripennis</name>
    <name type="common">Asian longhorn beetle</name>
    <name type="synonym">Anoplophora nobilis</name>
    <dbReference type="NCBI Taxonomy" id="217634"/>
    <lineage>
        <taxon>Eukaryota</taxon>
        <taxon>Metazoa</taxon>
        <taxon>Ecdysozoa</taxon>
        <taxon>Arthropoda</taxon>
        <taxon>Hexapoda</taxon>
        <taxon>Insecta</taxon>
        <taxon>Pterygota</taxon>
        <taxon>Neoptera</taxon>
        <taxon>Endopterygota</taxon>
        <taxon>Coleoptera</taxon>
        <taxon>Polyphaga</taxon>
        <taxon>Cucujiformia</taxon>
        <taxon>Chrysomeloidea</taxon>
        <taxon>Cerambycidae</taxon>
        <taxon>Lamiinae</taxon>
        <taxon>Lamiini</taxon>
        <taxon>Anoplophora</taxon>
    </lineage>
</organism>
<dbReference type="InterPro" id="IPR038717">
    <property type="entry name" value="Tc1-like_DDE_dom"/>
</dbReference>
<dbReference type="PANTHER" id="PTHR23022:SF135">
    <property type="entry name" value="SI:DKEY-77F5.3"/>
    <property type="match status" value="1"/>
</dbReference>